<dbReference type="InterPro" id="IPR016187">
    <property type="entry name" value="CTDL_fold"/>
</dbReference>
<protein>
    <submittedName>
        <fullName evidence="4">KRBBC protein</fullName>
    </submittedName>
</protein>
<dbReference type="InterPro" id="IPR051527">
    <property type="entry name" value="KLR_subfamily_B"/>
</dbReference>
<dbReference type="InterPro" id="IPR016186">
    <property type="entry name" value="C-type_lectin-like/link_sf"/>
</dbReference>
<feature type="non-terminal residue" evidence="4">
    <location>
        <position position="99"/>
    </location>
</feature>
<feature type="non-terminal residue" evidence="4">
    <location>
        <position position="1"/>
    </location>
</feature>
<evidence type="ECO:0000313" key="5">
    <source>
        <dbReference type="Proteomes" id="UP000654395"/>
    </source>
</evidence>
<dbReference type="InterPro" id="IPR001304">
    <property type="entry name" value="C-type_lectin-like"/>
</dbReference>
<dbReference type="GO" id="GO:0038023">
    <property type="term" value="F:signaling receptor activity"/>
    <property type="evidence" value="ECO:0007669"/>
    <property type="project" value="TreeGrafter"/>
</dbReference>
<organism evidence="4 5">
    <name type="scientific">Urocolius indicus</name>
    <name type="common">Red-faced mousebird</name>
    <name type="synonym">Colius indicus</name>
    <dbReference type="NCBI Taxonomy" id="458196"/>
    <lineage>
        <taxon>Eukaryota</taxon>
        <taxon>Metazoa</taxon>
        <taxon>Chordata</taxon>
        <taxon>Craniata</taxon>
        <taxon>Vertebrata</taxon>
        <taxon>Euteleostomi</taxon>
        <taxon>Archelosauria</taxon>
        <taxon>Archosauria</taxon>
        <taxon>Dinosauria</taxon>
        <taxon>Saurischia</taxon>
        <taxon>Theropoda</taxon>
        <taxon>Coelurosauria</taxon>
        <taxon>Aves</taxon>
        <taxon>Neognathae</taxon>
        <taxon>Neoaves</taxon>
        <taxon>Telluraves</taxon>
        <taxon>Coraciimorphae</taxon>
        <taxon>Coliiformes</taxon>
        <taxon>Coliidae</taxon>
        <taxon>Urocolius</taxon>
    </lineage>
</organism>
<accession>A0A852KAL3</accession>
<reference evidence="4" key="1">
    <citation type="submission" date="2020-02" db="EMBL/GenBank/DDBJ databases">
        <title>Bird 10,000 Genomes (B10K) Project - Family phase.</title>
        <authorList>
            <person name="Zhang G."/>
        </authorList>
    </citation>
    <scope>NUCLEOTIDE SEQUENCE</scope>
    <source>
        <strain evidence="4">B10K-DU-030-59</strain>
    </source>
</reference>
<keyword evidence="5" id="KW-1185">Reference proteome</keyword>
<dbReference type="PANTHER" id="PTHR46784:SF1">
    <property type="entry name" value="KILLER CELL LECTIN-LIKE RECEPTOR SUBFAMILY B MEMBER 1"/>
    <property type="match status" value="1"/>
</dbReference>
<evidence type="ECO:0000256" key="2">
    <source>
        <dbReference type="ARBA" id="ARBA00023157"/>
    </source>
</evidence>
<dbReference type="Pfam" id="PF00059">
    <property type="entry name" value="Lectin_C"/>
    <property type="match status" value="1"/>
</dbReference>
<dbReference type="GO" id="GO:0042269">
    <property type="term" value="P:regulation of natural killer cell mediated cytotoxicity"/>
    <property type="evidence" value="ECO:0007669"/>
    <property type="project" value="TreeGrafter"/>
</dbReference>
<dbReference type="Gene3D" id="3.10.100.10">
    <property type="entry name" value="Mannose-Binding Protein A, subunit A"/>
    <property type="match status" value="1"/>
</dbReference>
<dbReference type="SUPFAM" id="SSF56436">
    <property type="entry name" value="C-type lectin-like"/>
    <property type="match status" value="1"/>
</dbReference>
<dbReference type="PROSITE" id="PS50041">
    <property type="entry name" value="C_TYPE_LECTIN_2"/>
    <property type="match status" value="1"/>
</dbReference>
<keyword evidence="1" id="KW-1133">Transmembrane helix</keyword>
<comment type="caution">
    <text evidence="4">The sequence shown here is derived from an EMBL/GenBank/DDBJ whole genome shotgun (WGS) entry which is preliminary data.</text>
</comment>
<dbReference type="AlphaFoldDB" id="A0A852KAL3"/>
<keyword evidence="1" id="KW-0472">Membrane</keyword>
<keyword evidence="2" id="KW-1015">Disulfide bond</keyword>
<dbReference type="GO" id="GO:0005886">
    <property type="term" value="C:plasma membrane"/>
    <property type="evidence" value="ECO:0007669"/>
    <property type="project" value="TreeGrafter"/>
</dbReference>
<feature type="domain" description="C-type lectin" evidence="3">
    <location>
        <begin position="1"/>
        <end position="93"/>
    </location>
</feature>
<dbReference type="Proteomes" id="UP000654395">
    <property type="component" value="Unassembled WGS sequence"/>
</dbReference>
<evidence type="ECO:0000256" key="1">
    <source>
        <dbReference type="ARBA" id="ARBA00022989"/>
    </source>
</evidence>
<evidence type="ECO:0000259" key="3">
    <source>
        <dbReference type="PROSITE" id="PS50041"/>
    </source>
</evidence>
<keyword evidence="1" id="KW-0812">Transmembrane</keyword>
<sequence length="99" mass="11169">RQDCVARGAELLLLEDRDELDFVHQMLQSPSRSFWLGLFLPSAGQGWTWLNGSRLEQSRFQLSPGAEGSACGVLRWDRIVPANCGSRHQWICQRGAVEL</sequence>
<evidence type="ECO:0000313" key="4">
    <source>
        <dbReference type="EMBL" id="NXX74090.1"/>
    </source>
</evidence>
<dbReference type="OrthoDB" id="538816at2759"/>
<dbReference type="PANTHER" id="PTHR46784">
    <property type="entry name" value="KILLER CELL LECTIN-LIKE RECEPTOR SUBFAMILY B MEMBER 1"/>
    <property type="match status" value="1"/>
</dbReference>
<proteinExistence type="predicted"/>
<name>A0A852KAL3_UROIN</name>
<gene>
    <name evidence="4" type="primary">Klrb1b</name>
    <name evidence="4" type="ORF">UROIND_R15290</name>
</gene>
<dbReference type="GO" id="GO:0009986">
    <property type="term" value="C:cell surface"/>
    <property type="evidence" value="ECO:0007669"/>
    <property type="project" value="TreeGrafter"/>
</dbReference>
<dbReference type="EMBL" id="WBNH01000557">
    <property type="protein sequence ID" value="NXX74090.1"/>
    <property type="molecule type" value="Genomic_DNA"/>
</dbReference>